<evidence type="ECO:0000313" key="14">
    <source>
        <dbReference type="Proteomes" id="UP000192775"/>
    </source>
</evidence>
<dbReference type="PANTHER" id="PTHR43668:SF2">
    <property type="entry name" value="ALLANTOINASE"/>
    <property type="match status" value="1"/>
</dbReference>
<sequence>MTAPFDLVVRSRAVFTEGRWREAAVAVRDGIVVLLAEYEEEIPAHVEVVLPEGQVLMPGVVDSHVHVNEPGRTEWEGFTTGTRAAAAGGVTTIVDMPLNSIPPTTTVEGLDVKRAAAEPQASVDVGFWGGAIPSSLGSLRPLWERGVFGFKAFLSPSGVDEFPHLTTDQLNAALDEIAGFGGLLIVHAEDPDVLDRSGASESSTHYLDFVASRPDLAEEDAIAHVIAGVRRSGARAHVLHLSSARALDQIRAAKAEGLPITVETCPHYLSFAAGEIPDGATQFKCCPPIRDEGNRDLLWEALVDGTIDLVASDHSPSTAELKFSSGGDFLEAWGGISGLQVSLPAVWTAARDRGIPLERVIGWMCEGPAALTGLTGSKGSIEPGAAADLVAFAPEESFTVHASELEHRNKVSAFDGRELHGVVHTTWLAGAPVYSLAPAGDAVFAAPSGRLLERTGDRHGL</sequence>
<evidence type="ECO:0000256" key="8">
    <source>
        <dbReference type="ARBA" id="ARBA00022631"/>
    </source>
</evidence>
<dbReference type="GO" id="GO:0000256">
    <property type="term" value="P:allantoin catabolic process"/>
    <property type="evidence" value="ECO:0007669"/>
    <property type="project" value="InterPro"/>
</dbReference>
<accession>A0A1X9LKY1</accession>
<comment type="similarity">
    <text evidence="4">Belongs to the metallo-dependent hydrolases superfamily. DHOase family. Class I DHOase subfamily.</text>
</comment>
<dbReference type="STRING" id="1619308.B5808_11805"/>
<dbReference type="Gene3D" id="3.20.20.140">
    <property type="entry name" value="Metal-dependent hydrolases"/>
    <property type="match status" value="1"/>
</dbReference>
<dbReference type="InterPro" id="IPR002195">
    <property type="entry name" value="Dihydroorotase_CS"/>
</dbReference>
<feature type="domain" description="Amidohydrolase-related" evidence="12">
    <location>
        <begin position="55"/>
        <end position="431"/>
    </location>
</feature>
<keyword evidence="8" id="KW-0659">Purine metabolism</keyword>
<evidence type="ECO:0000256" key="1">
    <source>
        <dbReference type="ARBA" id="ARBA00001947"/>
    </source>
</evidence>
<evidence type="ECO:0000256" key="11">
    <source>
        <dbReference type="ARBA" id="ARBA00022833"/>
    </source>
</evidence>
<evidence type="ECO:0000256" key="4">
    <source>
        <dbReference type="ARBA" id="ARBA00010286"/>
    </source>
</evidence>
<dbReference type="SUPFAM" id="SSF51338">
    <property type="entry name" value="Composite domain of metallo-dependent hydrolases"/>
    <property type="match status" value="1"/>
</dbReference>
<dbReference type="KEGG" id="cphy:B5808_11805"/>
<dbReference type="InterPro" id="IPR006680">
    <property type="entry name" value="Amidohydro-rel"/>
</dbReference>
<dbReference type="GO" id="GO:0005737">
    <property type="term" value="C:cytoplasm"/>
    <property type="evidence" value="ECO:0007669"/>
    <property type="project" value="TreeGrafter"/>
</dbReference>
<dbReference type="EC" id="3.5.2.5" evidence="7"/>
<reference evidence="13 14" key="1">
    <citation type="submission" date="2017-04" db="EMBL/GenBank/DDBJ databases">
        <authorList>
            <person name="Afonso C.L."/>
            <person name="Miller P.J."/>
            <person name="Scott M.A."/>
            <person name="Spackman E."/>
            <person name="Goraichik I."/>
            <person name="Dimitrov K.M."/>
            <person name="Suarez D.L."/>
            <person name="Swayne D.E."/>
        </authorList>
    </citation>
    <scope>NUCLEOTIDE SEQUENCE [LARGE SCALE GENOMIC DNA]</scope>
    <source>
        <strain evidence="14">XA(T)</strain>
    </source>
</reference>
<dbReference type="GO" id="GO:0050897">
    <property type="term" value="F:cobalt ion binding"/>
    <property type="evidence" value="ECO:0007669"/>
    <property type="project" value="InterPro"/>
</dbReference>
<dbReference type="InterPro" id="IPR011059">
    <property type="entry name" value="Metal-dep_hydrolase_composite"/>
</dbReference>
<evidence type="ECO:0000256" key="10">
    <source>
        <dbReference type="ARBA" id="ARBA00022801"/>
    </source>
</evidence>
<protein>
    <recommendedName>
        <fullName evidence="7">allantoinase</fullName>
        <ecNumber evidence="7">3.5.2.5</ecNumber>
    </recommendedName>
</protein>
<organism evidence="13 14">
    <name type="scientific">Cnuibacter physcomitrellae</name>
    <dbReference type="NCBI Taxonomy" id="1619308"/>
    <lineage>
        <taxon>Bacteria</taxon>
        <taxon>Bacillati</taxon>
        <taxon>Actinomycetota</taxon>
        <taxon>Actinomycetes</taxon>
        <taxon>Micrococcales</taxon>
        <taxon>Microbacteriaceae</taxon>
        <taxon>Cnuibacter</taxon>
    </lineage>
</organism>
<dbReference type="InterPro" id="IPR017593">
    <property type="entry name" value="Allantoinase"/>
</dbReference>
<comment type="subunit">
    <text evidence="6">Homotetramer.</text>
</comment>
<dbReference type="SUPFAM" id="SSF51556">
    <property type="entry name" value="Metallo-dependent hydrolases"/>
    <property type="match status" value="1"/>
</dbReference>
<dbReference type="FunFam" id="3.20.20.140:FF:000032">
    <property type="entry name" value="Allantoinase Dal1"/>
    <property type="match status" value="1"/>
</dbReference>
<dbReference type="GO" id="GO:0006145">
    <property type="term" value="P:purine nucleobase catabolic process"/>
    <property type="evidence" value="ECO:0007669"/>
    <property type="project" value="TreeGrafter"/>
</dbReference>
<comment type="function">
    <text evidence="2">Catalyzes the reversible cyclization of carbamoyl aspartate to dihydroorotate.</text>
</comment>
<dbReference type="GO" id="GO:0008270">
    <property type="term" value="F:zinc ion binding"/>
    <property type="evidence" value="ECO:0007669"/>
    <property type="project" value="InterPro"/>
</dbReference>
<proteinExistence type="inferred from homology"/>
<evidence type="ECO:0000256" key="9">
    <source>
        <dbReference type="ARBA" id="ARBA00022723"/>
    </source>
</evidence>
<keyword evidence="9" id="KW-0479">Metal-binding</keyword>
<evidence type="ECO:0000259" key="12">
    <source>
        <dbReference type="Pfam" id="PF01979"/>
    </source>
</evidence>
<dbReference type="PROSITE" id="PS00482">
    <property type="entry name" value="DIHYDROOROTASE_1"/>
    <property type="match status" value="1"/>
</dbReference>
<dbReference type="Proteomes" id="UP000192775">
    <property type="component" value="Chromosome"/>
</dbReference>
<dbReference type="InterPro" id="IPR050138">
    <property type="entry name" value="DHOase/Allantoinase_Hydrolase"/>
</dbReference>
<evidence type="ECO:0000256" key="6">
    <source>
        <dbReference type="ARBA" id="ARBA00011881"/>
    </source>
</evidence>
<dbReference type="NCBIfam" id="TIGR03178">
    <property type="entry name" value="allantoinase"/>
    <property type="match status" value="1"/>
</dbReference>
<gene>
    <name evidence="13" type="ORF">B5808_11805</name>
</gene>
<comment type="pathway">
    <text evidence="3">Nitrogen metabolism; (S)-allantoin degradation; allantoate from (S)-allantoin: step 1/1.</text>
</comment>
<evidence type="ECO:0000256" key="2">
    <source>
        <dbReference type="ARBA" id="ARBA00002368"/>
    </source>
</evidence>
<dbReference type="InterPro" id="IPR032466">
    <property type="entry name" value="Metal_Hydrolase"/>
</dbReference>
<dbReference type="EMBL" id="CP020715">
    <property type="protein sequence ID" value="ARJ05833.1"/>
    <property type="molecule type" value="Genomic_DNA"/>
</dbReference>
<name>A0A1X9LKY1_9MICO</name>
<keyword evidence="14" id="KW-1185">Reference proteome</keyword>
<comment type="cofactor">
    <cofactor evidence="1">
        <name>Zn(2+)</name>
        <dbReference type="ChEBI" id="CHEBI:29105"/>
    </cofactor>
</comment>
<comment type="similarity">
    <text evidence="5">Belongs to the metallo-dependent hydrolases superfamily. Allantoinase family.</text>
</comment>
<evidence type="ECO:0000256" key="7">
    <source>
        <dbReference type="ARBA" id="ARBA00012863"/>
    </source>
</evidence>
<dbReference type="Pfam" id="PF01979">
    <property type="entry name" value="Amidohydro_1"/>
    <property type="match status" value="1"/>
</dbReference>
<dbReference type="GO" id="GO:0004038">
    <property type="term" value="F:allantoinase activity"/>
    <property type="evidence" value="ECO:0007669"/>
    <property type="project" value="UniProtKB-EC"/>
</dbReference>
<dbReference type="RefSeq" id="WP_085019971.1">
    <property type="nucleotide sequence ID" value="NZ_BMHD01000001.1"/>
</dbReference>
<dbReference type="PANTHER" id="PTHR43668">
    <property type="entry name" value="ALLANTOINASE"/>
    <property type="match status" value="1"/>
</dbReference>
<evidence type="ECO:0000313" key="13">
    <source>
        <dbReference type="EMBL" id="ARJ05833.1"/>
    </source>
</evidence>
<evidence type="ECO:0000256" key="5">
    <source>
        <dbReference type="ARBA" id="ARBA00010368"/>
    </source>
</evidence>
<dbReference type="AlphaFoldDB" id="A0A1X9LKY1"/>
<keyword evidence="11" id="KW-0862">Zinc</keyword>
<keyword evidence="10" id="KW-0378">Hydrolase</keyword>
<evidence type="ECO:0000256" key="3">
    <source>
        <dbReference type="ARBA" id="ARBA00004968"/>
    </source>
</evidence>